<dbReference type="Proteomes" id="UP000079169">
    <property type="component" value="Unplaced"/>
</dbReference>
<feature type="region of interest" description="Disordered" evidence="5">
    <location>
        <begin position="140"/>
        <end position="171"/>
    </location>
</feature>
<keyword evidence="2" id="KW-0479">Metal-binding</keyword>
<dbReference type="GO" id="GO:0005655">
    <property type="term" value="C:nucleolar ribonuclease P complex"/>
    <property type="evidence" value="ECO:0007669"/>
    <property type="project" value="TreeGrafter"/>
</dbReference>
<feature type="compositionally biased region" description="Polar residues" evidence="5">
    <location>
        <begin position="140"/>
        <end position="153"/>
    </location>
</feature>
<dbReference type="Pfam" id="PF04032">
    <property type="entry name" value="Rpr2"/>
    <property type="match status" value="1"/>
</dbReference>
<reference evidence="7" key="1">
    <citation type="submission" date="2025-08" db="UniProtKB">
        <authorList>
            <consortium name="RefSeq"/>
        </authorList>
    </citation>
    <scope>IDENTIFICATION</scope>
</reference>
<name>A0A3Q0IP84_DIACI</name>
<dbReference type="GO" id="GO:0008033">
    <property type="term" value="P:tRNA processing"/>
    <property type="evidence" value="ECO:0007669"/>
    <property type="project" value="UniProtKB-KW"/>
</dbReference>
<dbReference type="RefSeq" id="XP_026678114.1">
    <property type="nucleotide sequence ID" value="XM_026822313.1"/>
</dbReference>
<accession>A0A3Q0IP84</accession>
<evidence type="ECO:0000256" key="3">
    <source>
        <dbReference type="ARBA" id="ARBA00022833"/>
    </source>
</evidence>
<comment type="similarity">
    <text evidence="4">Belongs to the eukaryotic/archaeal RNase P protein component 4 family.</text>
</comment>
<dbReference type="InterPro" id="IPR007175">
    <property type="entry name" value="Rpr2/Snm1/Rpp21"/>
</dbReference>
<evidence type="ECO:0000256" key="1">
    <source>
        <dbReference type="ARBA" id="ARBA00022694"/>
    </source>
</evidence>
<dbReference type="Gene3D" id="6.20.50.20">
    <property type="match status" value="1"/>
</dbReference>
<protein>
    <submittedName>
        <fullName evidence="7">Ribonuclease P protein subunit rpr2-like</fullName>
    </submittedName>
</protein>
<dbReference type="STRING" id="121845.A0A3Q0IP84"/>
<dbReference type="PANTHER" id="PTHR14742:SF0">
    <property type="entry name" value="RIBONUCLEASE P PROTEIN SUBUNIT P21"/>
    <property type="match status" value="1"/>
</dbReference>
<organism evidence="6 7">
    <name type="scientific">Diaphorina citri</name>
    <name type="common">Asian citrus psyllid</name>
    <dbReference type="NCBI Taxonomy" id="121845"/>
    <lineage>
        <taxon>Eukaryota</taxon>
        <taxon>Metazoa</taxon>
        <taxon>Ecdysozoa</taxon>
        <taxon>Arthropoda</taxon>
        <taxon>Hexapoda</taxon>
        <taxon>Insecta</taxon>
        <taxon>Pterygota</taxon>
        <taxon>Neoptera</taxon>
        <taxon>Paraneoptera</taxon>
        <taxon>Hemiptera</taxon>
        <taxon>Sternorrhyncha</taxon>
        <taxon>Psylloidea</taxon>
        <taxon>Psyllidae</taxon>
        <taxon>Diaphorininae</taxon>
        <taxon>Diaphorina</taxon>
    </lineage>
</organism>
<evidence type="ECO:0000256" key="2">
    <source>
        <dbReference type="ARBA" id="ARBA00022723"/>
    </source>
</evidence>
<sequence>MEKNSKGKCVPPKQLNKSFQNHDNIHRINYLFELSKLTNKKYPQLSRYYSKSLKLISRKTQQRLDASIKHNLCKACNANLHSNPNVKIKMKKKHILQTCPNCLNVKNFPCDTKQDKQRSLLDDDRVHEIYVGYTSMSELSSVPPQSECQSENVKIQEEPKKEIFPEKMEIT</sequence>
<dbReference type="PaxDb" id="121845-A0A3Q0IP84"/>
<dbReference type="GO" id="GO:0046872">
    <property type="term" value="F:metal ion binding"/>
    <property type="evidence" value="ECO:0007669"/>
    <property type="project" value="UniProtKB-KW"/>
</dbReference>
<keyword evidence="1" id="KW-0819">tRNA processing</keyword>
<dbReference type="GeneID" id="113466702"/>
<evidence type="ECO:0000313" key="7">
    <source>
        <dbReference type="RefSeq" id="XP_026678114.1"/>
    </source>
</evidence>
<evidence type="ECO:0000256" key="4">
    <source>
        <dbReference type="ARBA" id="ARBA00038402"/>
    </source>
</evidence>
<dbReference type="PANTHER" id="PTHR14742">
    <property type="entry name" value="RIBONUCLEASE P SUBUNIT P21"/>
    <property type="match status" value="1"/>
</dbReference>
<keyword evidence="3" id="KW-0862">Zinc</keyword>
<keyword evidence="6" id="KW-1185">Reference proteome</keyword>
<dbReference type="KEGG" id="dci:113466702"/>
<proteinExistence type="inferred from homology"/>
<evidence type="ECO:0000313" key="6">
    <source>
        <dbReference type="Proteomes" id="UP000079169"/>
    </source>
</evidence>
<feature type="compositionally biased region" description="Basic and acidic residues" evidence="5">
    <location>
        <begin position="154"/>
        <end position="171"/>
    </location>
</feature>
<evidence type="ECO:0000256" key="5">
    <source>
        <dbReference type="SAM" id="MobiDB-lite"/>
    </source>
</evidence>
<dbReference type="AlphaFoldDB" id="A0A3Q0IP84"/>
<gene>
    <name evidence="7" type="primary">LOC113466702</name>
</gene>